<dbReference type="EMBL" id="DSPX01000202">
    <property type="protein sequence ID" value="HGG02957.1"/>
    <property type="molecule type" value="Genomic_DNA"/>
</dbReference>
<organism evidence="2">
    <name type="scientific">Planktothricoides sp. SpSt-374</name>
    <dbReference type="NCBI Taxonomy" id="2282167"/>
    <lineage>
        <taxon>Bacteria</taxon>
        <taxon>Bacillati</taxon>
        <taxon>Cyanobacteriota</taxon>
        <taxon>Cyanophyceae</taxon>
        <taxon>Oscillatoriophycideae</taxon>
        <taxon>Oscillatoriales</taxon>
        <taxon>Oscillatoriaceae</taxon>
        <taxon>Planktothricoides</taxon>
    </lineage>
</organism>
<comment type="caution">
    <text evidence="2">The sequence shown here is derived from an EMBL/GenBank/DDBJ whole genome shotgun (WGS) entry which is preliminary data.</text>
</comment>
<accession>A0A7C3VMP3</accession>
<evidence type="ECO:0000313" key="2">
    <source>
        <dbReference type="EMBL" id="HGG02957.1"/>
    </source>
</evidence>
<dbReference type="Pfam" id="PF09823">
    <property type="entry name" value="DUF2357"/>
    <property type="match status" value="1"/>
</dbReference>
<evidence type="ECO:0000259" key="1">
    <source>
        <dbReference type="Pfam" id="PF09823"/>
    </source>
</evidence>
<dbReference type="AlphaFoldDB" id="A0A7C3VMP3"/>
<protein>
    <submittedName>
        <fullName evidence="2">DUF2357 domain-containing protein</fullName>
    </submittedName>
</protein>
<proteinExistence type="predicted"/>
<reference evidence="2" key="1">
    <citation type="journal article" date="2020" name="mSystems">
        <title>Genome- and Community-Level Interaction Insights into Carbon Utilization and Element Cycling Functions of Hydrothermarchaeota in Hydrothermal Sediment.</title>
        <authorList>
            <person name="Zhou Z."/>
            <person name="Liu Y."/>
            <person name="Xu W."/>
            <person name="Pan J."/>
            <person name="Luo Z.H."/>
            <person name="Li M."/>
        </authorList>
    </citation>
    <scope>NUCLEOTIDE SEQUENCE [LARGE SCALE GENOMIC DNA]</scope>
    <source>
        <strain evidence="2">SpSt-374</strain>
    </source>
</reference>
<feature type="domain" description="DUF2357" evidence="1">
    <location>
        <begin position="171"/>
        <end position="321"/>
    </location>
</feature>
<gene>
    <name evidence="2" type="ORF">ENR15_20510</name>
</gene>
<dbReference type="InterPro" id="IPR018633">
    <property type="entry name" value="DUF2357"/>
</dbReference>
<sequence>MMFFLYPNLFAYLNGREPLGLDAELAARDRPVIAIDNSSTIEPIRNRHHMVAAAVKSPRFPGNNLAFELAFPYLQPTDNLNKLQRTWDLPGGQIHIADVVVDGAGMDWEQANADVDDTVALMLQNLINVFANLGNTTETEAEIALLDLPQQIATDSVGAAHLPLVVSLNRRYKLHRNLEMLLPTLQHQLRRRAELMPVGKIQELDAYSLRDYIRRPGKTGAEKAGEKQELMAVNRYQDYNTAENQFLLYFAKILRWECSLYEKSRGSHYRAEVTRLRHLTDSLHSTLEKRRSLHLAPGERLPKPNQVLLKHPLYNRVYKAYLDYRGKSREKAQLWPYRNQLLAEAVGICLLAAVVKLPGAKVSPEAKLICSRQPDGGQYLRHHVNWPEIPVFVGGKVCHIRVSKPTADEPCCDWLLRVEVPEKGRVVQLPIWVFWYSPNSAAVSEAEVYLSGWRNYPVGLLFYLQERANSYSETGDIGQLMTGKIWPFQLPGSPGGGGWATAVDFLQEVLQRWLWLIL</sequence>
<name>A0A7C3VMP3_9CYAN</name>